<dbReference type="EMBL" id="JAOPKB010000009">
    <property type="protein sequence ID" value="MCU4974054.1"/>
    <property type="molecule type" value="Genomic_DNA"/>
</dbReference>
<evidence type="ECO:0000313" key="5">
    <source>
        <dbReference type="Proteomes" id="UP001321018"/>
    </source>
</evidence>
<dbReference type="Gene3D" id="2.60.40.1180">
    <property type="entry name" value="Golgi alpha-mannosidase II"/>
    <property type="match status" value="1"/>
</dbReference>
<evidence type="ECO:0000313" key="4">
    <source>
        <dbReference type="Proteomes" id="UP001320972"/>
    </source>
</evidence>
<comment type="caution">
    <text evidence="2">The sequence shown here is derived from an EMBL/GenBank/DDBJ whole genome shotgun (WGS) entry which is preliminary data.</text>
</comment>
<dbReference type="PANTHER" id="PTHR42767">
    <property type="entry name" value="ENDO-BETA-1,6-GALACTANASE"/>
    <property type="match status" value="1"/>
</dbReference>
<dbReference type="AlphaFoldDB" id="A0AAP3E409"/>
<dbReference type="GO" id="GO:0004553">
    <property type="term" value="F:hydrolase activity, hydrolyzing O-glycosyl compounds"/>
    <property type="evidence" value="ECO:0007669"/>
    <property type="project" value="InterPro"/>
</dbReference>
<dbReference type="Proteomes" id="UP001320972">
    <property type="component" value="Unassembled WGS sequence"/>
</dbReference>
<protein>
    <recommendedName>
        <fullName evidence="1">Endo-beta-1,6-galactanase-like domain-containing protein</fullName>
    </recommendedName>
</protein>
<dbReference type="InterPro" id="IPR039514">
    <property type="entry name" value="6GAL-like"/>
</dbReference>
<gene>
    <name evidence="3" type="ORF">OB955_15095</name>
    <name evidence="2" type="ORF">OB960_21580</name>
</gene>
<dbReference type="Pfam" id="PF14587">
    <property type="entry name" value="Glyco_hydr_30_2"/>
    <property type="match status" value="1"/>
</dbReference>
<evidence type="ECO:0000313" key="2">
    <source>
        <dbReference type="EMBL" id="MCU4743975.1"/>
    </source>
</evidence>
<reference evidence="2 4" key="1">
    <citation type="submission" date="2022-09" db="EMBL/GenBank/DDBJ databases">
        <title>Enrichment on poylsaccharides allowed isolation of novel metabolic and taxonomic groups of Haloarchaea.</title>
        <authorList>
            <person name="Sorokin D.Y."/>
            <person name="Elcheninov A.G."/>
            <person name="Khizhniak T.V."/>
            <person name="Kolganova T.V."/>
            <person name="Kublanov I.V."/>
        </authorList>
    </citation>
    <scope>NUCLEOTIDE SEQUENCE</scope>
    <source>
        <strain evidence="3 4">AArc-m2/3/4</strain>
        <strain evidence="2">AArc-xg1-1</strain>
    </source>
</reference>
<accession>A0AAP3E409</accession>
<dbReference type="InterPro" id="IPR039743">
    <property type="entry name" value="6GAL/EXGAL"/>
</dbReference>
<proteinExistence type="predicted"/>
<dbReference type="SUPFAM" id="SSF51445">
    <property type="entry name" value="(Trans)glycosidases"/>
    <property type="match status" value="1"/>
</dbReference>
<sequence>MVNGIADVEVRKLHTRDGDLVATLHLHLRDSLEDVKTAVDVTLEEVYYQRNDRGTSKIREGRSREATVLGEELREQGAGGQTLHVEIRVPEELATAGNYRDGRVDTTLTVEKPDEDRSTVLTADGTPIFLGEPEFTIDPDTECQPIDGFGASGAWWAQNVGGWEDQRDSIADFLFTREKGIGLSIYRYNAMGGVMSDISNEWRTGETYEVAEREYDWSRDENARWVLQAANDRGVENFILFTKTPPARITRNNKTYADHGVDSNLDPEMYEQFARYLADITAHFRREEGIEFDWVSPINEPEWDWEDGTQEGSPYTVAQVLELSKTILAVFDEENVRADLLLPEAGSWDFISGNGRNYADRLLTDPVLGDTLSVLAAHSYWSSDEERAEAGRAMATYPETRIWQTEWCEMEPGRDLGMDFALDLVNTVHSDLTIAGASSWQFWLSVSKVDYTDGLIYVDTDTRDVTPAKALWAFGNYTRFIRPGAVRIDTESNYEHAGDVENKSGVSLSAYLGPEREELVIVAINEVDSETTATIAIESEMDRLVLTPHRTSHEESLDALDEITIESTGDDVLEGNVELAPRSVTTFTGVLSD</sequence>
<dbReference type="SUPFAM" id="SSF51011">
    <property type="entry name" value="Glycosyl hydrolase domain"/>
    <property type="match status" value="1"/>
</dbReference>
<dbReference type="Gene3D" id="3.20.20.80">
    <property type="entry name" value="Glycosidases"/>
    <property type="match status" value="1"/>
</dbReference>
<dbReference type="InterPro" id="IPR017853">
    <property type="entry name" value="GH"/>
</dbReference>
<feature type="domain" description="Endo-beta-1,6-galactanase-like" evidence="1">
    <location>
        <begin position="135"/>
        <end position="457"/>
    </location>
</feature>
<dbReference type="PANTHER" id="PTHR42767:SF1">
    <property type="entry name" value="ENDO-BETA-1,6-GALACTANASE-LIKE DOMAIN-CONTAINING PROTEIN"/>
    <property type="match status" value="1"/>
</dbReference>
<dbReference type="Proteomes" id="UP001321018">
    <property type="component" value="Unassembled WGS sequence"/>
</dbReference>
<dbReference type="InterPro" id="IPR013780">
    <property type="entry name" value="Glyco_hydro_b"/>
</dbReference>
<evidence type="ECO:0000259" key="1">
    <source>
        <dbReference type="Pfam" id="PF14587"/>
    </source>
</evidence>
<dbReference type="RefSeq" id="WP_338005784.1">
    <property type="nucleotide sequence ID" value="NZ_JAOPKA010000020.1"/>
</dbReference>
<dbReference type="EMBL" id="JAOPKA010000020">
    <property type="protein sequence ID" value="MCU4743975.1"/>
    <property type="molecule type" value="Genomic_DNA"/>
</dbReference>
<keyword evidence="4" id="KW-1185">Reference proteome</keyword>
<name>A0AAP3E409_9EURY</name>
<organism evidence="2 5">
    <name type="scientific">Natronoglomus mannanivorans</name>
    <dbReference type="NCBI Taxonomy" id="2979990"/>
    <lineage>
        <taxon>Archaea</taxon>
        <taxon>Methanobacteriati</taxon>
        <taxon>Methanobacteriota</taxon>
        <taxon>Stenosarchaea group</taxon>
        <taxon>Halobacteria</taxon>
        <taxon>Halobacteriales</taxon>
        <taxon>Natrialbaceae</taxon>
        <taxon>Natronoglomus</taxon>
    </lineage>
</organism>
<evidence type="ECO:0000313" key="3">
    <source>
        <dbReference type="EMBL" id="MCU4974054.1"/>
    </source>
</evidence>